<evidence type="ECO:0000313" key="2">
    <source>
        <dbReference type="Proteomes" id="UP000823882"/>
    </source>
</evidence>
<dbReference type="InterPro" id="IPR032243">
    <property type="entry name" value="DUF5044"/>
</dbReference>
<organism evidence="1 2">
    <name type="scientific">Candidatus Intestinimonas pullistercoris</name>
    <dbReference type="NCBI Taxonomy" id="2838623"/>
    <lineage>
        <taxon>Bacteria</taxon>
        <taxon>Bacillati</taxon>
        <taxon>Bacillota</taxon>
        <taxon>Clostridia</taxon>
        <taxon>Eubacteriales</taxon>
        <taxon>Intestinimonas</taxon>
    </lineage>
</organism>
<dbReference type="Pfam" id="PF16447">
    <property type="entry name" value="DUF5044"/>
    <property type="match status" value="1"/>
</dbReference>
<reference evidence="1" key="2">
    <citation type="submission" date="2021-04" db="EMBL/GenBank/DDBJ databases">
        <authorList>
            <person name="Gilroy R."/>
        </authorList>
    </citation>
    <scope>NUCLEOTIDE SEQUENCE</scope>
    <source>
        <strain evidence="1">CHK186-1790</strain>
    </source>
</reference>
<gene>
    <name evidence="1" type="ORF">H9701_04590</name>
</gene>
<dbReference type="AlphaFoldDB" id="A0A9D2SYT8"/>
<proteinExistence type="predicted"/>
<protein>
    <submittedName>
        <fullName evidence="1">DUF5044 domain-containing protein</fullName>
    </submittedName>
</protein>
<comment type="caution">
    <text evidence="1">The sequence shown here is derived from an EMBL/GenBank/DDBJ whole genome shotgun (WGS) entry which is preliminary data.</text>
</comment>
<reference evidence="1" key="1">
    <citation type="journal article" date="2021" name="PeerJ">
        <title>Extensive microbial diversity within the chicken gut microbiome revealed by metagenomics and culture.</title>
        <authorList>
            <person name="Gilroy R."/>
            <person name="Ravi A."/>
            <person name="Getino M."/>
            <person name="Pursley I."/>
            <person name="Horton D.L."/>
            <person name="Alikhan N.F."/>
            <person name="Baker D."/>
            <person name="Gharbi K."/>
            <person name="Hall N."/>
            <person name="Watson M."/>
            <person name="Adriaenssens E.M."/>
            <person name="Foster-Nyarko E."/>
            <person name="Jarju S."/>
            <person name="Secka A."/>
            <person name="Antonio M."/>
            <person name="Oren A."/>
            <person name="Chaudhuri R.R."/>
            <person name="La Ragione R."/>
            <person name="Hildebrand F."/>
            <person name="Pallen M.J."/>
        </authorList>
    </citation>
    <scope>NUCLEOTIDE SEQUENCE</scope>
    <source>
        <strain evidence="1">CHK186-1790</strain>
    </source>
</reference>
<feature type="non-terminal residue" evidence="1">
    <location>
        <position position="1"/>
    </location>
</feature>
<evidence type="ECO:0000313" key="1">
    <source>
        <dbReference type="EMBL" id="HJC40813.1"/>
    </source>
</evidence>
<accession>A0A9D2SYT8</accession>
<dbReference type="EMBL" id="DWWJ01000086">
    <property type="protein sequence ID" value="HJC40813.1"/>
    <property type="molecule type" value="Genomic_DNA"/>
</dbReference>
<name>A0A9D2SYT8_9FIRM</name>
<dbReference type="Proteomes" id="UP000823882">
    <property type="component" value="Unassembled WGS sequence"/>
</dbReference>
<sequence>PRLSRRVKLLRDLMLLLALAALWAILVQPSFTPEMAMERAQTYYHFGPGTVIRSAQVPPPEESDPLFLPVLFDENNQYFLLRYQEWAALVRCGRRGLLWDWRTPDFWRPDPEAPLTCVEANGYLAGTVQDPQIDRITVHYDLTYREVNYGPLLRLPRSAETRDLQGGGFLLTLQRNMENIVVRAYDAAGVLLWEGAPVDT</sequence>